<comment type="caution">
    <text evidence="1">The sequence shown here is derived from an EMBL/GenBank/DDBJ whole genome shotgun (WGS) entry which is preliminary data.</text>
</comment>
<accession>A0A5B7IPI2</accession>
<evidence type="ECO:0000313" key="2">
    <source>
        <dbReference type="Proteomes" id="UP000324222"/>
    </source>
</evidence>
<dbReference type="Proteomes" id="UP000324222">
    <property type="component" value="Unassembled WGS sequence"/>
</dbReference>
<proteinExistence type="predicted"/>
<reference evidence="1 2" key="1">
    <citation type="submission" date="2019-05" db="EMBL/GenBank/DDBJ databases">
        <title>Another draft genome of Portunus trituberculatus and its Hox gene families provides insights of decapod evolution.</title>
        <authorList>
            <person name="Jeong J.-H."/>
            <person name="Song I."/>
            <person name="Kim S."/>
            <person name="Choi T."/>
            <person name="Kim D."/>
            <person name="Ryu S."/>
            <person name="Kim W."/>
        </authorList>
    </citation>
    <scope>NUCLEOTIDE SEQUENCE [LARGE SCALE GENOMIC DNA]</scope>
    <source>
        <tissue evidence="1">Muscle</tissue>
    </source>
</reference>
<name>A0A5B7IPI2_PORTR</name>
<protein>
    <submittedName>
        <fullName evidence="1">Uncharacterized protein</fullName>
    </submittedName>
</protein>
<organism evidence="1 2">
    <name type="scientific">Portunus trituberculatus</name>
    <name type="common">Swimming crab</name>
    <name type="synonym">Neptunus trituberculatus</name>
    <dbReference type="NCBI Taxonomy" id="210409"/>
    <lineage>
        <taxon>Eukaryota</taxon>
        <taxon>Metazoa</taxon>
        <taxon>Ecdysozoa</taxon>
        <taxon>Arthropoda</taxon>
        <taxon>Crustacea</taxon>
        <taxon>Multicrustacea</taxon>
        <taxon>Malacostraca</taxon>
        <taxon>Eumalacostraca</taxon>
        <taxon>Eucarida</taxon>
        <taxon>Decapoda</taxon>
        <taxon>Pleocyemata</taxon>
        <taxon>Brachyura</taxon>
        <taxon>Eubrachyura</taxon>
        <taxon>Portunoidea</taxon>
        <taxon>Portunidae</taxon>
        <taxon>Portuninae</taxon>
        <taxon>Portunus</taxon>
    </lineage>
</organism>
<gene>
    <name evidence="1" type="ORF">E2C01_077357</name>
</gene>
<keyword evidence="2" id="KW-1185">Reference proteome</keyword>
<evidence type="ECO:0000313" key="1">
    <source>
        <dbReference type="EMBL" id="MPC82678.1"/>
    </source>
</evidence>
<sequence>MQRWDVIVDRIEAYHWDHVAVILTREGCLLLQAGHTSGDPLCHDRLF</sequence>
<dbReference type="AlphaFoldDB" id="A0A5B7IPI2"/>
<dbReference type="EMBL" id="VSRR010060423">
    <property type="protein sequence ID" value="MPC82678.1"/>
    <property type="molecule type" value="Genomic_DNA"/>
</dbReference>